<evidence type="ECO:0008006" key="3">
    <source>
        <dbReference type="Google" id="ProtNLM"/>
    </source>
</evidence>
<reference evidence="1 2" key="1">
    <citation type="journal article" date="2015" name="Genome Announc.">
        <title>Expanding the biotechnology potential of lactobacilli through comparative genomics of 213 strains and associated genera.</title>
        <authorList>
            <person name="Sun Z."/>
            <person name="Harris H.M."/>
            <person name="McCann A."/>
            <person name="Guo C."/>
            <person name="Argimon S."/>
            <person name="Zhang W."/>
            <person name="Yang X."/>
            <person name="Jeffery I.B."/>
            <person name="Cooney J.C."/>
            <person name="Kagawa T.F."/>
            <person name="Liu W."/>
            <person name="Song Y."/>
            <person name="Salvetti E."/>
            <person name="Wrobel A."/>
            <person name="Rasinkangas P."/>
            <person name="Parkhill J."/>
            <person name="Rea M.C."/>
            <person name="O'Sullivan O."/>
            <person name="Ritari J."/>
            <person name="Douillard F.P."/>
            <person name="Paul Ross R."/>
            <person name="Yang R."/>
            <person name="Briner A.E."/>
            <person name="Felis G.E."/>
            <person name="de Vos W.M."/>
            <person name="Barrangou R."/>
            <person name="Klaenhammer T.R."/>
            <person name="Caufield P.W."/>
            <person name="Cui Y."/>
            <person name="Zhang H."/>
            <person name="O'Toole P.W."/>
        </authorList>
    </citation>
    <scope>NUCLEOTIDE SEQUENCE [LARGE SCALE GENOMIC DNA]</scope>
    <source>
        <strain evidence="1 2">DSM 15638</strain>
    </source>
</reference>
<protein>
    <recommendedName>
        <fullName evidence="3">Cell division protein ZapA</fullName>
    </recommendedName>
</protein>
<accession>A0A0R1HGM7</accession>
<dbReference type="RefSeq" id="WP_057974574.1">
    <property type="nucleotide sequence ID" value="NZ_AZDI01000009.1"/>
</dbReference>
<dbReference type="InterPro" id="IPR007838">
    <property type="entry name" value="Cell_div_ZapA-like"/>
</dbReference>
<dbReference type="PATRIC" id="fig|1423719.4.peg.1550"/>
<dbReference type="Gene3D" id="6.10.250.790">
    <property type="match status" value="1"/>
</dbReference>
<keyword evidence="2" id="KW-1185">Reference proteome</keyword>
<name>A0A0R1HGM7_9LACO</name>
<dbReference type="Pfam" id="PF05164">
    <property type="entry name" value="ZapA"/>
    <property type="match status" value="1"/>
</dbReference>
<proteinExistence type="predicted"/>
<organism evidence="1 2">
    <name type="scientific">Dellaglioa algida DSM 15638</name>
    <dbReference type="NCBI Taxonomy" id="1423719"/>
    <lineage>
        <taxon>Bacteria</taxon>
        <taxon>Bacillati</taxon>
        <taxon>Bacillota</taxon>
        <taxon>Bacilli</taxon>
        <taxon>Lactobacillales</taxon>
        <taxon>Lactobacillaceae</taxon>
        <taxon>Dellaglioa</taxon>
    </lineage>
</organism>
<dbReference type="Proteomes" id="UP000051450">
    <property type="component" value="Unassembled WGS sequence"/>
</dbReference>
<evidence type="ECO:0000313" key="2">
    <source>
        <dbReference type="Proteomes" id="UP000051450"/>
    </source>
</evidence>
<gene>
    <name evidence="1" type="ORF">FC66_GL001524</name>
</gene>
<dbReference type="InterPro" id="IPR036192">
    <property type="entry name" value="Cell_div_ZapA-like_sf"/>
</dbReference>
<dbReference type="STRING" id="1423719.FC66_GL001524"/>
<dbReference type="SUPFAM" id="SSF102829">
    <property type="entry name" value="Cell division protein ZapA-like"/>
    <property type="match status" value="1"/>
</dbReference>
<evidence type="ECO:0000313" key="1">
    <source>
        <dbReference type="EMBL" id="KRK45407.1"/>
    </source>
</evidence>
<dbReference type="AlphaFoldDB" id="A0A0R1HGM7"/>
<comment type="caution">
    <text evidence="1">The sequence shown here is derived from an EMBL/GenBank/DDBJ whole genome shotgun (WGS) entry which is preliminary data.</text>
</comment>
<dbReference type="GeneID" id="83549329"/>
<dbReference type="InterPro" id="IPR053712">
    <property type="entry name" value="Bac_CellDiv_Activator"/>
</dbReference>
<sequence>MENQKNRYKTKIGKKVYTIVGSESDMHMDAVATLVKNEFQSVKEMLPEIDDEQAAMLVAINAVSDQIKLQEKLNEINGETQVKE</sequence>
<dbReference type="EMBL" id="AZDI01000009">
    <property type="protein sequence ID" value="KRK45407.1"/>
    <property type="molecule type" value="Genomic_DNA"/>
</dbReference>